<evidence type="ECO:0000256" key="6">
    <source>
        <dbReference type="ARBA" id="ARBA00022842"/>
    </source>
</evidence>
<dbReference type="Gene3D" id="3.90.1560.10">
    <property type="entry name" value="ComB-like"/>
    <property type="match status" value="1"/>
</dbReference>
<evidence type="ECO:0000256" key="1">
    <source>
        <dbReference type="ARBA" id="ARBA00001946"/>
    </source>
</evidence>
<keyword evidence="10" id="KW-1185">Reference proteome</keyword>
<name>A0ABQ4L200_SIMTE</name>
<keyword evidence="6" id="KW-0460">Magnesium</keyword>
<organism evidence="9 10">
    <name type="scientific">Siminovitchia terrae</name>
    <name type="common">Bacillus terrae</name>
    <dbReference type="NCBI Taxonomy" id="1914933"/>
    <lineage>
        <taxon>Bacteria</taxon>
        <taxon>Bacillati</taxon>
        <taxon>Bacillota</taxon>
        <taxon>Bacilli</taxon>
        <taxon>Bacillales</taxon>
        <taxon>Bacillaceae</taxon>
        <taxon>Siminovitchia</taxon>
    </lineage>
</organism>
<dbReference type="InterPro" id="IPR036702">
    <property type="entry name" value="ComB-like_sf"/>
</dbReference>
<dbReference type="SUPFAM" id="SSF142823">
    <property type="entry name" value="ComB-like"/>
    <property type="match status" value="1"/>
</dbReference>
<keyword evidence="8" id="KW-0812">Transmembrane</keyword>
<dbReference type="PANTHER" id="PTHR37311">
    <property type="entry name" value="2-PHOSPHOSULFOLACTATE PHOSPHATASE-RELATED"/>
    <property type="match status" value="1"/>
</dbReference>
<comment type="catalytic activity">
    <reaction evidence="7">
        <text>(2R)-O-phospho-3-sulfolactate + H2O = (2R)-3-sulfolactate + phosphate</text>
        <dbReference type="Rhea" id="RHEA:23416"/>
        <dbReference type="ChEBI" id="CHEBI:15377"/>
        <dbReference type="ChEBI" id="CHEBI:15597"/>
        <dbReference type="ChEBI" id="CHEBI:43474"/>
        <dbReference type="ChEBI" id="CHEBI:58738"/>
        <dbReference type="EC" id="3.1.3.71"/>
    </reaction>
</comment>
<gene>
    <name evidence="9" type="primary">comB</name>
    <name evidence="9" type="ORF">J6TS1_41830</name>
</gene>
<sequence length="242" mass="26952">MNVNLIMKKEDIDSSKITDQQIVVVLDVLLATSTIVTCLFYGAKEIFPVKDKREALLLEKSLINLKPLLVGEVDGKTIQGFLDPTPLSLSKIVKDKSIILATTNGTIAIRKVTSAKHVLIASLLNGGAVAEYIHKYFENDYRIIVVCSGSGNRFCMEDFYGAGYFIHRLVNECNKNEIELTDSAINAKLFYEKYENESKQILSATRVGKMLVDYGLANEISYVSQQDEIPIVPQLIGDRIIV</sequence>
<dbReference type="RefSeq" id="WP_212951916.1">
    <property type="nucleotide sequence ID" value="NZ_BORI01000037.1"/>
</dbReference>
<dbReference type="PANTHER" id="PTHR37311:SF1">
    <property type="entry name" value="2-PHOSPHOSULFOLACTATE PHOSPHATASE-RELATED"/>
    <property type="match status" value="1"/>
</dbReference>
<evidence type="ECO:0000256" key="3">
    <source>
        <dbReference type="ARBA" id="ARBA00012953"/>
    </source>
</evidence>
<comment type="cofactor">
    <cofactor evidence="1">
        <name>Mg(2+)</name>
        <dbReference type="ChEBI" id="CHEBI:18420"/>
    </cofactor>
</comment>
<keyword evidence="8" id="KW-1133">Transmembrane helix</keyword>
<dbReference type="InterPro" id="IPR005238">
    <property type="entry name" value="ComB-like"/>
</dbReference>
<keyword evidence="5" id="KW-0378">Hydrolase</keyword>
<evidence type="ECO:0000256" key="8">
    <source>
        <dbReference type="SAM" id="Phobius"/>
    </source>
</evidence>
<evidence type="ECO:0000313" key="9">
    <source>
        <dbReference type="EMBL" id="GIN98313.1"/>
    </source>
</evidence>
<dbReference type="Pfam" id="PF04029">
    <property type="entry name" value="2-ph_phosp"/>
    <property type="match status" value="1"/>
</dbReference>
<evidence type="ECO:0000313" key="10">
    <source>
        <dbReference type="Proteomes" id="UP000680670"/>
    </source>
</evidence>
<comment type="caution">
    <text evidence="9">The sequence shown here is derived from an EMBL/GenBank/DDBJ whole genome shotgun (WGS) entry which is preliminary data.</text>
</comment>
<proteinExistence type="inferred from homology"/>
<evidence type="ECO:0000256" key="5">
    <source>
        <dbReference type="ARBA" id="ARBA00022801"/>
    </source>
</evidence>
<comment type="similarity">
    <text evidence="2">Belongs to the ComB family.</text>
</comment>
<evidence type="ECO:0000256" key="4">
    <source>
        <dbReference type="ARBA" id="ARBA00021948"/>
    </source>
</evidence>
<keyword evidence="8" id="KW-0472">Membrane</keyword>
<evidence type="ECO:0000256" key="7">
    <source>
        <dbReference type="ARBA" id="ARBA00033711"/>
    </source>
</evidence>
<protein>
    <recommendedName>
        <fullName evidence="4">Probable 2-phosphosulfolactate phosphatase</fullName>
        <ecNumber evidence="3">3.1.3.71</ecNumber>
    </recommendedName>
</protein>
<dbReference type="EC" id="3.1.3.71" evidence="3"/>
<dbReference type="EMBL" id="BORJ01000013">
    <property type="protein sequence ID" value="GIN98313.1"/>
    <property type="molecule type" value="Genomic_DNA"/>
</dbReference>
<dbReference type="Proteomes" id="UP000680670">
    <property type="component" value="Unassembled WGS sequence"/>
</dbReference>
<evidence type="ECO:0000256" key="2">
    <source>
        <dbReference type="ARBA" id="ARBA00009997"/>
    </source>
</evidence>
<accession>A0ABQ4L200</accession>
<feature type="transmembrane region" description="Helical" evidence="8">
    <location>
        <begin position="20"/>
        <end position="43"/>
    </location>
</feature>
<reference evidence="9 10" key="1">
    <citation type="submission" date="2021-03" db="EMBL/GenBank/DDBJ databases">
        <title>Antimicrobial resistance genes in bacteria isolated from Japanese honey, and their potential for conferring macrolide and lincosamide resistance in the American foulbrood pathogen Paenibacillus larvae.</title>
        <authorList>
            <person name="Okamoto M."/>
            <person name="Kumagai M."/>
            <person name="Kanamori H."/>
            <person name="Takamatsu D."/>
        </authorList>
    </citation>
    <scope>NUCLEOTIDE SEQUENCE [LARGE SCALE GENOMIC DNA]</scope>
    <source>
        <strain evidence="9 10">J6TS1</strain>
    </source>
</reference>